<evidence type="ECO:0000256" key="1">
    <source>
        <dbReference type="ARBA" id="ARBA00000624"/>
    </source>
</evidence>
<comment type="cofactor">
    <cofactor evidence="2">
        <name>Mn(2+)</name>
        <dbReference type="ChEBI" id="CHEBI:29035"/>
    </cofactor>
</comment>
<comment type="subunit">
    <text evidence="6 15 16">Homodimer.</text>
</comment>
<sequence length="380" mass="41432">MKKRIAVLAGDGIGPEIMKEGLKVLDAIAKQFNHIFDYKEALVGGCAYDKYGHPLPDETKEVCNNSDAIYFGAVGGPKWENLPPELTPERGALLPLRGTYNLFANLRPAIIFGPLADAASLKSERLEGGLDILIVRELTGGIYFGRNKVKTLTLHEGALQGNYAVDYMIYSVPEIERIAAVACDAAMKRNKKLTSVDKANVLESSKLWRKVVTDYVQSHFPQIQLNHMYVDNAAMQLATNPKQFDVIVTENMFGDILSDLASAITGSIGMLPSASLAKTGFGLFEPIHGSAPDIAGLNKANPLAQILSGAMLLKYAFGLNRESKAIEEAIMKALENGYRTADLANKTTQEGKILLTSQMGDKVVEYLMVKSETNSNEKMI</sequence>
<name>Q1Q7G3_KUEST</name>
<gene>
    <name evidence="15 18" type="primary">leuB</name>
    <name evidence="19" type="ORF">KsCSTR_41090</name>
    <name evidence="20" type="ORF">KSMBR1_3016</name>
    <name evidence="18" type="ORF">kusta0017</name>
</gene>
<dbReference type="KEGG" id="kst:KSMBR1_3016"/>
<evidence type="ECO:0000256" key="9">
    <source>
        <dbReference type="ARBA" id="ARBA00022605"/>
    </source>
</evidence>
<evidence type="ECO:0000256" key="15">
    <source>
        <dbReference type="HAMAP-Rule" id="MF_01033"/>
    </source>
</evidence>
<dbReference type="InterPro" id="IPR019818">
    <property type="entry name" value="IsoCit/isopropylmalate_DH_CS"/>
</dbReference>
<dbReference type="HAMAP" id="MF_01033">
    <property type="entry name" value="LeuB_type1"/>
    <property type="match status" value="1"/>
</dbReference>
<dbReference type="GO" id="GO:0009098">
    <property type="term" value="P:L-leucine biosynthetic process"/>
    <property type="evidence" value="ECO:0007669"/>
    <property type="project" value="UniProtKB-UniRule"/>
</dbReference>
<feature type="binding site" evidence="15">
    <location>
        <position position="259"/>
    </location>
    <ligand>
        <name>Mg(2+)</name>
        <dbReference type="ChEBI" id="CHEBI:18420"/>
    </ligand>
</feature>
<feature type="binding site" evidence="15">
    <location>
        <position position="255"/>
    </location>
    <ligand>
        <name>Mg(2+)</name>
        <dbReference type="ChEBI" id="CHEBI:18420"/>
    </ligand>
</feature>
<comment type="catalytic activity">
    <reaction evidence="1 15 16">
        <text>(2R,3S)-3-isopropylmalate + NAD(+) = 4-methyl-2-oxopentanoate + CO2 + NADH</text>
        <dbReference type="Rhea" id="RHEA:32271"/>
        <dbReference type="ChEBI" id="CHEBI:16526"/>
        <dbReference type="ChEBI" id="CHEBI:17865"/>
        <dbReference type="ChEBI" id="CHEBI:35121"/>
        <dbReference type="ChEBI" id="CHEBI:57540"/>
        <dbReference type="ChEBI" id="CHEBI:57945"/>
        <dbReference type="EC" id="1.1.1.85"/>
    </reaction>
</comment>
<keyword evidence="21" id="KW-1185">Reference proteome</keyword>
<dbReference type="SMART" id="SM01329">
    <property type="entry name" value="Iso_dh"/>
    <property type="match status" value="1"/>
</dbReference>
<comment type="pathway">
    <text evidence="4 15 16">Amino-acid biosynthesis; L-leucine biosynthesis; L-leucine from 3-methyl-2-oxobutanoate: step 3/4.</text>
</comment>
<feature type="binding site" evidence="15">
    <location>
        <position position="97"/>
    </location>
    <ligand>
        <name>substrate</name>
    </ligand>
</feature>
<feature type="site" description="Important for catalysis" evidence="15">
    <location>
        <position position="143"/>
    </location>
</feature>
<dbReference type="EC" id="1.1.1.85" evidence="15"/>
<dbReference type="Pfam" id="PF00180">
    <property type="entry name" value="Iso_dh"/>
    <property type="match status" value="1"/>
</dbReference>
<dbReference type="EMBL" id="CP049055">
    <property type="protein sequence ID" value="QII13488.1"/>
    <property type="molecule type" value="Genomic_DNA"/>
</dbReference>
<evidence type="ECO:0000256" key="4">
    <source>
        <dbReference type="ARBA" id="ARBA00004762"/>
    </source>
</evidence>
<dbReference type="EMBL" id="LT934425">
    <property type="protein sequence ID" value="SOH05495.1"/>
    <property type="molecule type" value="Genomic_DNA"/>
</dbReference>
<keyword evidence="7 15" id="KW-0432">Leucine biosynthesis</keyword>
<keyword evidence="10 15" id="KW-0479">Metal-binding</keyword>
<comment type="function">
    <text evidence="15 16">Catalyzes the oxidation of 3-carboxy-2-hydroxy-4-methylpentanoate (3-isopropylmalate) to 3-carboxy-4-methyl-2-oxopentanoate. The product decarboxylates to 4-methyl-2 oxopentanoate.</text>
</comment>
<evidence type="ECO:0000256" key="5">
    <source>
        <dbReference type="ARBA" id="ARBA00008319"/>
    </source>
</evidence>
<evidence type="ECO:0000256" key="3">
    <source>
        <dbReference type="ARBA" id="ARBA00004496"/>
    </source>
</evidence>
<keyword evidence="11 15" id="KW-0460">Magnesium</keyword>
<evidence type="ECO:0000259" key="17">
    <source>
        <dbReference type="SMART" id="SM01329"/>
    </source>
</evidence>
<dbReference type="GO" id="GO:0000287">
    <property type="term" value="F:magnesium ion binding"/>
    <property type="evidence" value="ECO:0007669"/>
    <property type="project" value="InterPro"/>
</dbReference>
<comment type="subcellular location">
    <subcellularLocation>
        <location evidence="3 15">Cytoplasm</location>
    </subcellularLocation>
</comment>
<evidence type="ECO:0000313" key="22">
    <source>
        <dbReference type="Proteomes" id="UP000501926"/>
    </source>
</evidence>
<keyword evidence="15" id="KW-0464">Manganese</keyword>
<evidence type="ECO:0000256" key="11">
    <source>
        <dbReference type="ARBA" id="ARBA00022842"/>
    </source>
</evidence>
<evidence type="ECO:0000256" key="7">
    <source>
        <dbReference type="ARBA" id="ARBA00022430"/>
    </source>
</evidence>
<feature type="domain" description="Isopropylmalate dehydrogenase-like" evidence="17">
    <location>
        <begin position="4"/>
        <end position="363"/>
    </location>
</feature>
<evidence type="ECO:0000256" key="6">
    <source>
        <dbReference type="ARBA" id="ARBA00011738"/>
    </source>
</evidence>
<keyword evidence="13 15" id="KW-0520">NAD</keyword>
<comment type="cofactor">
    <cofactor evidence="15 16">
        <name>Mg(2+)</name>
        <dbReference type="ChEBI" id="CHEBI:18420"/>
    </cofactor>
    <cofactor evidence="15 16">
        <name>Mn(2+)</name>
        <dbReference type="ChEBI" id="CHEBI:29035"/>
    </cofactor>
    <text evidence="15 16">Binds 1 Mg(2+) or Mn(2+) ion per subunit.</text>
</comment>
<keyword evidence="14 15" id="KW-0100">Branched-chain amino acid biosynthesis</keyword>
<dbReference type="InterPro" id="IPR004429">
    <property type="entry name" value="Isopropylmalate_DH"/>
</dbReference>
<evidence type="ECO:0000313" key="20">
    <source>
        <dbReference type="EMBL" id="SOH05495.1"/>
    </source>
</evidence>
<dbReference type="PROSITE" id="PS00470">
    <property type="entry name" value="IDH_IMDH"/>
    <property type="match status" value="1"/>
</dbReference>
<reference evidence="18" key="1">
    <citation type="journal article" date="2006" name="Nature">
        <title>Deciphering the evolution and metabolism of an anammox bacterium from a community genome.</title>
        <authorList>
            <person name="Strous M."/>
            <person name="Pelletier E."/>
            <person name="Mangenot S."/>
            <person name="Rattei T."/>
            <person name="Lehner A."/>
            <person name="Taylor M.W."/>
            <person name="Horn M."/>
            <person name="Daims H."/>
            <person name="Bartol-Mavel D."/>
            <person name="Wincker P."/>
            <person name="Barbe V."/>
            <person name="Fonknechten N."/>
            <person name="Vallenet D."/>
            <person name="Segurens B."/>
            <person name="Schenowitz-Truong C."/>
            <person name="Medigue C."/>
            <person name="Collingro A."/>
            <person name="Snel B."/>
            <person name="Dutilh B.E."/>
            <person name="OpDenCamp H.J.M."/>
            <person name="vanDerDrift C."/>
            <person name="Cirpus I."/>
            <person name="vanDePas-Schoonen K.T."/>
            <person name="Harhangi H.R."/>
            <person name="vanNiftrik L."/>
            <person name="Schmid M."/>
            <person name="Keltjens J."/>
            <person name="vanDeVossenberg J."/>
            <person name="Kartal B."/>
            <person name="Meier H."/>
            <person name="Frishman D."/>
            <person name="Huynen M.A."/>
            <person name="Mewes H."/>
            <person name="Weissenbach J."/>
            <person name="Jetten M.S.M."/>
            <person name="Wagner M."/>
            <person name="LePaslier D."/>
        </authorList>
    </citation>
    <scope>NUCLEOTIDE SEQUENCE</scope>
</reference>
<accession>Q1Q7G3</accession>
<dbReference type="Proteomes" id="UP000221734">
    <property type="component" value="Chromosome Kuenenia_stuttgartiensis_MBR1"/>
</dbReference>
<evidence type="ECO:0000313" key="21">
    <source>
        <dbReference type="Proteomes" id="UP000221734"/>
    </source>
</evidence>
<dbReference type="RefSeq" id="WP_099326071.1">
    <property type="nucleotide sequence ID" value="NZ_CP049055.1"/>
</dbReference>
<dbReference type="GO" id="GO:0005829">
    <property type="term" value="C:cytosol"/>
    <property type="evidence" value="ECO:0007669"/>
    <property type="project" value="TreeGrafter"/>
</dbReference>
<evidence type="ECO:0000256" key="14">
    <source>
        <dbReference type="ARBA" id="ARBA00023304"/>
    </source>
</evidence>
<feature type="binding site" evidence="15">
    <location>
        <position position="136"/>
    </location>
    <ligand>
        <name>substrate</name>
    </ligand>
</feature>
<keyword evidence="9 15" id="KW-0028">Amino-acid biosynthesis</keyword>
<feature type="site" description="Important for catalysis" evidence="15">
    <location>
        <position position="198"/>
    </location>
</feature>
<evidence type="ECO:0000256" key="8">
    <source>
        <dbReference type="ARBA" id="ARBA00022490"/>
    </source>
</evidence>
<dbReference type="GO" id="GO:0051287">
    <property type="term" value="F:NAD binding"/>
    <property type="evidence" value="ECO:0007669"/>
    <property type="project" value="InterPro"/>
</dbReference>
<dbReference type="PANTHER" id="PTHR42979:SF1">
    <property type="entry name" value="3-ISOPROPYLMALATE DEHYDROGENASE"/>
    <property type="match status" value="1"/>
</dbReference>
<dbReference type="GO" id="GO:0003862">
    <property type="term" value="F:3-isopropylmalate dehydrogenase activity"/>
    <property type="evidence" value="ECO:0007669"/>
    <property type="project" value="UniProtKB-UniRule"/>
</dbReference>
<keyword evidence="8 15" id="KW-0963">Cytoplasm</keyword>
<feature type="binding site" evidence="15">
    <location>
        <position position="107"/>
    </location>
    <ligand>
        <name>substrate</name>
    </ligand>
</feature>
<reference evidence="19 22" key="5">
    <citation type="submission" date="2020-02" db="EMBL/GenBank/DDBJ databases">
        <title>Newly sequenced genome of strain CSTR1 showed variability in Candidatus Kuenenia stuttgartiensis genomes.</title>
        <authorList>
            <person name="Ding C."/>
            <person name="Adrian L."/>
        </authorList>
    </citation>
    <scope>NUCLEOTIDE SEQUENCE [LARGE SCALE GENOMIC DNA]</scope>
    <source>
        <strain evidence="19 22">CSTR1</strain>
    </source>
</reference>
<dbReference type="PANTHER" id="PTHR42979">
    <property type="entry name" value="3-ISOPROPYLMALATE DEHYDROGENASE"/>
    <property type="match status" value="1"/>
</dbReference>
<reference evidence="18" key="2">
    <citation type="submission" date="2006-01" db="EMBL/GenBank/DDBJ databases">
        <authorList>
            <person name="Genoscope"/>
        </authorList>
    </citation>
    <scope>NUCLEOTIDE SEQUENCE</scope>
</reference>
<organism evidence="18">
    <name type="scientific">Kuenenia stuttgartiensis</name>
    <dbReference type="NCBI Taxonomy" id="174633"/>
    <lineage>
        <taxon>Bacteria</taxon>
        <taxon>Pseudomonadati</taxon>
        <taxon>Planctomycetota</taxon>
        <taxon>Candidatus Brocadiia</taxon>
        <taxon>Candidatus Brocadiales</taxon>
        <taxon>Candidatus Brocadiaceae</taxon>
        <taxon>Candidatus Kuenenia</taxon>
    </lineage>
</organism>
<evidence type="ECO:0000256" key="12">
    <source>
        <dbReference type="ARBA" id="ARBA00023002"/>
    </source>
</evidence>
<protein>
    <recommendedName>
        <fullName evidence="15">3-isopropylmalate dehydrogenase</fullName>
        <ecNumber evidence="15">1.1.1.85</ecNumber>
    </recommendedName>
    <alternativeName>
        <fullName evidence="15">3-IPM-DH</fullName>
    </alternativeName>
    <alternativeName>
        <fullName evidence="15">Beta-IPM dehydrogenase</fullName>
        <shortName evidence="15">IMDH</shortName>
    </alternativeName>
</protein>
<dbReference type="FunFam" id="3.40.718.10:FF:000028">
    <property type="entry name" value="3-isopropylmalate dehydrogenase"/>
    <property type="match status" value="1"/>
</dbReference>
<feature type="binding site" evidence="15">
    <location>
        <position position="231"/>
    </location>
    <ligand>
        <name>Mg(2+)</name>
        <dbReference type="ChEBI" id="CHEBI:18420"/>
    </ligand>
</feature>
<dbReference type="SUPFAM" id="SSF53659">
    <property type="entry name" value="Isocitrate/Isopropylmalate dehydrogenase-like"/>
    <property type="match status" value="1"/>
</dbReference>
<comment type="similarity">
    <text evidence="5 15">Belongs to the isocitrate and isopropylmalate dehydrogenases family. LeuB type 1 subfamily.</text>
</comment>
<dbReference type="NCBIfam" id="TIGR00169">
    <property type="entry name" value="leuB"/>
    <property type="match status" value="1"/>
</dbReference>
<evidence type="ECO:0000313" key="18">
    <source>
        <dbReference type="EMBL" id="CAJ70762.1"/>
    </source>
</evidence>
<evidence type="ECO:0000256" key="13">
    <source>
        <dbReference type="ARBA" id="ARBA00023027"/>
    </source>
</evidence>
<feature type="binding site" evidence="15">
    <location>
        <begin position="289"/>
        <end position="301"/>
    </location>
    <ligand>
        <name>NAD(+)</name>
        <dbReference type="ChEBI" id="CHEBI:57540"/>
    </ligand>
</feature>
<evidence type="ECO:0000313" key="19">
    <source>
        <dbReference type="EMBL" id="QII13488.1"/>
    </source>
</evidence>
<dbReference type="AlphaFoldDB" id="Q1Q7G3"/>
<dbReference type="Gene3D" id="3.40.718.10">
    <property type="entry name" value="Isopropylmalate Dehydrogenase"/>
    <property type="match status" value="1"/>
</dbReference>
<evidence type="ECO:0000256" key="16">
    <source>
        <dbReference type="RuleBase" id="RU004445"/>
    </source>
</evidence>
<reference evidence="20" key="3">
    <citation type="submission" date="2017-10" db="EMBL/GenBank/DDBJ databases">
        <authorList>
            <person name="Banno H."/>
            <person name="Chua N.-H."/>
        </authorList>
    </citation>
    <scope>NUCLEOTIDE SEQUENCE [LARGE SCALE GENOMIC DNA]</scope>
    <source>
        <strain evidence="20">Kuenenia_mbr1_ru-nijmegen</strain>
    </source>
</reference>
<dbReference type="InterPro" id="IPR024084">
    <property type="entry name" value="IsoPropMal-DH-like_dom"/>
</dbReference>
<dbReference type="EMBL" id="CT030148">
    <property type="protein sequence ID" value="CAJ70762.1"/>
    <property type="molecule type" value="Genomic_DNA"/>
</dbReference>
<dbReference type="Proteomes" id="UP000501926">
    <property type="component" value="Chromosome"/>
</dbReference>
<dbReference type="OrthoDB" id="9806254at2"/>
<feature type="binding site" evidence="15">
    <location>
        <begin position="76"/>
        <end position="89"/>
    </location>
    <ligand>
        <name>NAD(+)</name>
        <dbReference type="ChEBI" id="CHEBI:57540"/>
    </ligand>
</feature>
<reference evidence="21" key="4">
    <citation type="submission" date="2017-10" db="EMBL/GenBank/DDBJ databases">
        <authorList>
            <person name="Frank J."/>
        </authorList>
    </citation>
    <scope>NUCLEOTIDE SEQUENCE [LARGE SCALE GENOMIC DNA]</scope>
</reference>
<proteinExistence type="inferred from homology"/>
<evidence type="ECO:0000256" key="10">
    <source>
        <dbReference type="ARBA" id="ARBA00022723"/>
    </source>
</evidence>
<dbReference type="UniPathway" id="UPA00048">
    <property type="reaction ID" value="UER00072"/>
</dbReference>
<evidence type="ECO:0000256" key="2">
    <source>
        <dbReference type="ARBA" id="ARBA00001936"/>
    </source>
</evidence>
<feature type="binding site" evidence="15">
    <location>
        <position position="231"/>
    </location>
    <ligand>
        <name>substrate</name>
    </ligand>
</feature>
<keyword evidence="12 15" id="KW-0560">Oxidoreductase</keyword>